<feature type="region of interest" description="Disordered" evidence="1">
    <location>
        <begin position="214"/>
        <end position="325"/>
    </location>
</feature>
<proteinExistence type="predicted"/>
<protein>
    <recommendedName>
        <fullName evidence="4">RanBD1 domain-containing protein</fullName>
    </recommendedName>
</protein>
<reference evidence="2" key="1">
    <citation type="submission" date="2011-01" db="EMBL/GenBank/DDBJ databases">
        <title>The Genome Sequence of Nematocida parisii strain ERTm3.</title>
        <authorList>
            <consortium name="The Broad Institute Genome Sequencing Platform"/>
            <consortium name="The Broad Institute Genome Sequencing Center for Infectious Disease"/>
            <person name="Cuomo C."/>
            <person name="Troemel E."/>
            <person name="Young S.K."/>
            <person name="Zeng Q."/>
            <person name="Gargeya S."/>
            <person name="Fitzgerald M."/>
            <person name="Haas B."/>
            <person name="Abouelleil A."/>
            <person name="Alvarado L."/>
            <person name="Arachchi H.M."/>
            <person name="Berlin A."/>
            <person name="Chapman S.B."/>
            <person name="Gearin G."/>
            <person name="Goldberg J."/>
            <person name="Griggs A."/>
            <person name="Gujja S."/>
            <person name="Hansen M."/>
            <person name="Heiman D."/>
            <person name="Howarth C."/>
            <person name="Larimer J."/>
            <person name="Lui A."/>
            <person name="MacDonald P.J.P."/>
            <person name="McCowen C."/>
            <person name="Montmayeur A."/>
            <person name="Murphy C."/>
            <person name="Neiman D."/>
            <person name="Pearson M."/>
            <person name="Priest M."/>
            <person name="Roberts A."/>
            <person name="Saif S."/>
            <person name="Shea T."/>
            <person name="Sisk P."/>
            <person name="Stolte C."/>
            <person name="Sykes S."/>
            <person name="Wortman J."/>
            <person name="Nusbaum C."/>
            <person name="Birren B."/>
        </authorList>
    </citation>
    <scope>NUCLEOTIDE SEQUENCE</scope>
    <source>
        <strain evidence="2">ERTm3</strain>
    </source>
</reference>
<name>I3EGM8_NEMP3</name>
<evidence type="ECO:0000313" key="2">
    <source>
        <dbReference type="EMBL" id="EIJ88375.1"/>
    </source>
</evidence>
<sequence length="429" mass="47557">MAVSKRRISQKCRKSADDECPSSAEEEIRFDPNKKILRAKRRNERAPGPRASLFGKPAAKQYTTEQKLKGLNQSFIESVSKAYNIDNTYNFTEISNEYTTYREGIVGSGEHSKNTTPLSSEQKKDISNILRAGLGSSAQAPAQPDESQMKMAQFILGQHGGANNNLFGSIGGGNTSGLFGMNNNESPMNSGLLNSEANRMGTNQPQGVKMEITEKSEDLPIEKEHRKIKEVKDQTKTTKEVKEEAKAAKNAKANSHAADKKSSLSTSEKADNEDIKHPSEANNKKEGKHSKKIETPTSHKKEESPKKREDSKNEKSVQSSSAPSASPEVLFDLTCKVFARKTTRFEDLGFHRVVVRVIDGERNIVVYDNNKKKKETEMLSVSLNKSSIQSDKSRKELAFVDPSSTLLYKIKLATHEDADKLRNACNKTG</sequence>
<feature type="compositionally biased region" description="Basic and acidic residues" evidence="1">
    <location>
        <begin position="292"/>
        <end position="315"/>
    </location>
</feature>
<feature type="compositionally biased region" description="Basic and acidic residues" evidence="1">
    <location>
        <begin position="257"/>
        <end position="285"/>
    </location>
</feature>
<dbReference type="EMBL" id="GL870878">
    <property type="protein sequence ID" value="EIJ88375.1"/>
    <property type="molecule type" value="Genomic_DNA"/>
</dbReference>
<organism evidence="2 3">
    <name type="scientific">Nematocida parisii (strain ERTm3)</name>
    <name type="common">Nematode killer fungus</name>
    <dbReference type="NCBI Taxonomy" id="935791"/>
    <lineage>
        <taxon>Eukaryota</taxon>
        <taxon>Fungi</taxon>
        <taxon>Fungi incertae sedis</taxon>
        <taxon>Microsporidia</taxon>
        <taxon>Nematocida</taxon>
    </lineage>
</organism>
<accession>I3EGM8</accession>
<feature type="compositionally biased region" description="Basic and acidic residues" evidence="1">
    <location>
        <begin position="214"/>
        <end position="247"/>
    </location>
</feature>
<feature type="region of interest" description="Disordered" evidence="1">
    <location>
        <begin position="1"/>
        <end position="26"/>
    </location>
</feature>
<dbReference type="OMA" id="FILGQHG"/>
<dbReference type="InParanoid" id="I3EGM8"/>
<evidence type="ECO:0000256" key="1">
    <source>
        <dbReference type="SAM" id="MobiDB-lite"/>
    </source>
</evidence>
<dbReference type="Proteomes" id="UP000002872">
    <property type="component" value="Unassembled WGS sequence"/>
</dbReference>
<evidence type="ECO:0008006" key="4">
    <source>
        <dbReference type="Google" id="ProtNLM"/>
    </source>
</evidence>
<feature type="compositionally biased region" description="Basic residues" evidence="1">
    <location>
        <begin position="1"/>
        <end position="13"/>
    </location>
</feature>
<dbReference type="OrthoDB" id="2191462at2759"/>
<dbReference type="AlphaFoldDB" id="I3EGM8"/>
<dbReference type="HOGENOM" id="CLU_639497_0_0_1"/>
<gene>
    <name evidence="2" type="ORF">NEQG_01065</name>
</gene>
<dbReference type="VEuPathDB" id="MicrosporidiaDB:NEQG_01065"/>
<evidence type="ECO:0000313" key="3">
    <source>
        <dbReference type="Proteomes" id="UP000002872"/>
    </source>
</evidence>
<keyword evidence="3" id="KW-1185">Reference proteome</keyword>